<reference evidence="4 5" key="1">
    <citation type="submission" date="2018-07" db="EMBL/GenBank/DDBJ databases">
        <title>Genomic Encyclopedia of Type Strains, Phase III (KMG-III): the genomes of soil and plant-associated and newly described type strains.</title>
        <authorList>
            <person name="Whitman W."/>
        </authorList>
    </citation>
    <scope>NUCLEOTIDE SEQUENCE [LARGE SCALE GENOMIC DNA]</scope>
    <source>
        <strain evidence="4 5">CECT 8575</strain>
    </source>
</reference>
<protein>
    <submittedName>
        <fullName evidence="4">Putative oligomerization/nucleic acid binding protein</fullName>
    </submittedName>
</protein>
<dbReference type="InterPro" id="IPR018649">
    <property type="entry name" value="SHOCT"/>
</dbReference>
<dbReference type="AlphaFoldDB" id="A0A368VQK4"/>
<dbReference type="EMBL" id="QPJC01000008">
    <property type="protein sequence ID" value="RCW42747.1"/>
    <property type="molecule type" value="Genomic_DNA"/>
</dbReference>
<accession>A0A368VQK4</accession>
<feature type="compositionally biased region" description="Basic residues" evidence="1">
    <location>
        <begin position="131"/>
        <end position="140"/>
    </location>
</feature>
<dbReference type="Proteomes" id="UP000253495">
    <property type="component" value="Unassembled WGS sequence"/>
</dbReference>
<proteinExistence type="predicted"/>
<comment type="caution">
    <text evidence="4">The sequence shown here is derived from an EMBL/GenBank/DDBJ whole genome shotgun (WGS) entry which is preliminary data.</text>
</comment>
<evidence type="ECO:0000313" key="4">
    <source>
        <dbReference type="EMBL" id="RCW42747.1"/>
    </source>
</evidence>
<evidence type="ECO:0000313" key="5">
    <source>
        <dbReference type="Proteomes" id="UP000253495"/>
    </source>
</evidence>
<dbReference type="Pfam" id="PF14470">
    <property type="entry name" value="bPH_3"/>
    <property type="match status" value="1"/>
</dbReference>
<keyword evidence="5" id="KW-1185">Reference proteome</keyword>
<evidence type="ECO:0000259" key="2">
    <source>
        <dbReference type="Pfam" id="PF09851"/>
    </source>
</evidence>
<feature type="compositionally biased region" description="Basic and acidic residues" evidence="1">
    <location>
        <begin position="171"/>
        <end position="180"/>
    </location>
</feature>
<dbReference type="Pfam" id="PF09851">
    <property type="entry name" value="SHOCT"/>
    <property type="match status" value="1"/>
</dbReference>
<gene>
    <name evidence="4" type="ORF">DFQ14_1082</name>
</gene>
<evidence type="ECO:0000256" key="1">
    <source>
        <dbReference type="SAM" id="MobiDB-lite"/>
    </source>
</evidence>
<feature type="region of interest" description="Disordered" evidence="1">
    <location>
        <begin position="131"/>
        <end position="182"/>
    </location>
</feature>
<evidence type="ECO:0000259" key="3">
    <source>
        <dbReference type="Pfam" id="PF14470"/>
    </source>
</evidence>
<organism evidence="4 5">
    <name type="scientific">Halopolyspora algeriensis</name>
    <dbReference type="NCBI Taxonomy" id="1500506"/>
    <lineage>
        <taxon>Bacteria</taxon>
        <taxon>Bacillati</taxon>
        <taxon>Actinomycetota</taxon>
        <taxon>Actinomycetes</taxon>
        <taxon>Actinomycetes incertae sedis</taxon>
        <taxon>Halopolyspora</taxon>
    </lineage>
</organism>
<dbReference type="InterPro" id="IPR039519">
    <property type="entry name" value="YokE-like_PH"/>
</dbReference>
<name>A0A368VQK4_9ACTN</name>
<feature type="domain" description="YokE-like PH" evidence="3">
    <location>
        <begin position="37"/>
        <end position="128"/>
    </location>
</feature>
<feature type="domain" description="SHOCT" evidence="2">
    <location>
        <begin position="172"/>
        <end position="197"/>
    </location>
</feature>
<sequence length="200" mass="22232">MGEEKYPAHPGLAQAAARLKNVFGGKRDIRRLPKYLYADEAVGELAIGLYGGGFGVLALTDRRILYVYEGWVDSRSEDFPFDQVEGVHLKDKGRERSEIEIVSRGKKAGTEIENVNETDARRFVDAARKKLNRARKHSPKPNRPGPEAPARPASPAQHGSNSSTELDPLDGLERLGKLRDTGVLTEEEFATQKAKLLRRL</sequence>